<dbReference type="RefSeq" id="WP_054406649.1">
    <property type="nucleotide sequence ID" value="NZ_FOYA01000003.1"/>
</dbReference>
<dbReference type="InterPro" id="IPR036188">
    <property type="entry name" value="FAD/NAD-bd_sf"/>
</dbReference>
<comment type="caution">
    <text evidence="2">The sequence shown here is derived from an EMBL/GenBank/DDBJ whole genome shotgun (WGS) entry which is preliminary data.</text>
</comment>
<accession>A0A0M8MBT8</accession>
<organism evidence="2 3">
    <name type="scientific">Flavobacterium akiainvivens</name>
    <dbReference type="NCBI Taxonomy" id="1202724"/>
    <lineage>
        <taxon>Bacteria</taxon>
        <taxon>Pseudomonadati</taxon>
        <taxon>Bacteroidota</taxon>
        <taxon>Flavobacteriia</taxon>
        <taxon>Flavobacteriales</taxon>
        <taxon>Flavobacteriaceae</taxon>
        <taxon>Flavobacterium</taxon>
    </lineage>
</organism>
<dbReference type="InterPro" id="IPR052189">
    <property type="entry name" value="L-asp_N-monooxygenase_NS-form"/>
</dbReference>
<protein>
    <recommendedName>
        <fullName evidence="1">FAD-dependent urate hydroxylase HpyO/Asp monooxygenase CreE-like FAD/NAD(P)-binding domain-containing protein</fullName>
    </recommendedName>
</protein>
<dbReference type="PANTHER" id="PTHR40254">
    <property type="entry name" value="BLR0577 PROTEIN"/>
    <property type="match status" value="1"/>
</dbReference>
<dbReference type="Proteomes" id="UP000037755">
    <property type="component" value="Unassembled WGS sequence"/>
</dbReference>
<dbReference type="PANTHER" id="PTHR40254:SF1">
    <property type="entry name" value="BLR0577 PROTEIN"/>
    <property type="match status" value="1"/>
</dbReference>
<keyword evidence="3" id="KW-1185">Reference proteome</keyword>
<dbReference type="Pfam" id="PF13454">
    <property type="entry name" value="NAD_binding_9"/>
    <property type="match status" value="1"/>
</dbReference>
<proteinExistence type="predicted"/>
<evidence type="ECO:0000259" key="1">
    <source>
        <dbReference type="Pfam" id="PF13454"/>
    </source>
</evidence>
<feature type="domain" description="FAD-dependent urate hydroxylase HpyO/Asp monooxygenase CreE-like FAD/NAD(P)-binding" evidence="1">
    <location>
        <begin position="9"/>
        <end position="170"/>
    </location>
</feature>
<name>A0A0M8MBT8_9FLAO</name>
<dbReference type="PATRIC" id="fig|1202724.3.peg.1031"/>
<reference evidence="2 3" key="1">
    <citation type="submission" date="2015-08" db="EMBL/GenBank/DDBJ databases">
        <title>Whole genome sequence of Flavobacterium akiainvivens IK-1T, from decaying Wikstroemia oahuensis, an endemic Hawaiian shrub.</title>
        <authorList>
            <person name="Wan X."/>
            <person name="Hou S."/>
            <person name="Saito J."/>
            <person name="Donachie S."/>
        </authorList>
    </citation>
    <scope>NUCLEOTIDE SEQUENCE [LARGE SCALE GENOMIC DNA]</scope>
    <source>
        <strain evidence="2 3">IK-1</strain>
    </source>
</reference>
<dbReference type="STRING" id="1202724.AM493_04985"/>
<evidence type="ECO:0000313" key="3">
    <source>
        <dbReference type="Proteomes" id="UP000037755"/>
    </source>
</evidence>
<evidence type="ECO:0000313" key="2">
    <source>
        <dbReference type="EMBL" id="KOS05454.1"/>
    </source>
</evidence>
<dbReference type="InterPro" id="IPR038732">
    <property type="entry name" value="HpyO/CreE_NAD-binding"/>
</dbReference>
<dbReference type="EMBL" id="LIYD01000005">
    <property type="protein sequence ID" value="KOS05454.1"/>
    <property type="molecule type" value="Genomic_DNA"/>
</dbReference>
<sequence>METENRRIAILGAGPSGMFMFKRLIESGDKNITIEIFERKSQVGAGMPYSSEGANREHITNVSANEIPTIVTSMQDWVDTVDNAVLQPYHITSRNFNEYKVLPRLLFGKYLESQFGLLCDKARAAGFTVVLHLGTSVTDIIDRPELQQVLIEIEGEQVEPFDAAIICTGHNWPKKHEGNVPGYFDSPYPPAKLKLELNHAVAIRGSSLTAIDAIRTLARSNEKFVEGSDGMLQYIPLKGTKRFKMVMHSRNGLLPAVRFHLEDSHLQNDSLLTPEEIEQHKRENNGFLSLDFIFEKDYKDLFKEKDADFYERIRDLSIEEYVDLVMGFRENADPFELLRREYAEAEQSIQKRESVYWKELLAVLSFAMNYPAKYLSAEDMLRLQKKLMPLISVVIAFVPQTSCRELLALHNARKLEIVSVGQESDIEINDNGGITYYYCNEDDKECSASFKTFVDCVGQPHLSFEDFPFKSLLSGEVITPATLHFRSDAEGEKLFNDKTKNVKKEEGHYVLKVPGISINDNFQIVGPDSAGNERLFVMAVPYIGGFNPDYSGLDFCEEASLRIAGHLEQQSKKISV</sequence>
<dbReference type="OrthoDB" id="6309046at2"/>
<dbReference type="SUPFAM" id="SSF51905">
    <property type="entry name" value="FAD/NAD(P)-binding domain"/>
    <property type="match status" value="1"/>
</dbReference>
<dbReference type="Gene3D" id="3.50.50.60">
    <property type="entry name" value="FAD/NAD(P)-binding domain"/>
    <property type="match status" value="1"/>
</dbReference>
<dbReference type="AlphaFoldDB" id="A0A0M8MBT8"/>
<gene>
    <name evidence="2" type="ORF">AM493_04985</name>
</gene>